<accession>A0A3M7RAG5</accession>
<comment type="caution">
    <text evidence="1">The sequence shown here is derived from an EMBL/GenBank/DDBJ whole genome shotgun (WGS) entry which is preliminary data.</text>
</comment>
<dbReference type="Proteomes" id="UP000276133">
    <property type="component" value="Unassembled WGS sequence"/>
</dbReference>
<dbReference type="AlphaFoldDB" id="A0A3M7RAG5"/>
<organism evidence="1 2">
    <name type="scientific">Brachionus plicatilis</name>
    <name type="common">Marine rotifer</name>
    <name type="synonym">Brachionus muelleri</name>
    <dbReference type="NCBI Taxonomy" id="10195"/>
    <lineage>
        <taxon>Eukaryota</taxon>
        <taxon>Metazoa</taxon>
        <taxon>Spiralia</taxon>
        <taxon>Gnathifera</taxon>
        <taxon>Rotifera</taxon>
        <taxon>Eurotatoria</taxon>
        <taxon>Monogononta</taxon>
        <taxon>Pseudotrocha</taxon>
        <taxon>Ploima</taxon>
        <taxon>Brachionidae</taxon>
        <taxon>Brachionus</taxon>
    </lineage>
</organism>
<reference evidence="1 2" key="1">
    <citation type="journal article" date="2018" name="Sci. Rep.">
        <title>Genomic signatures of local adaptation to the degree of environmental predictability in rotifers.</title>
        <authorList>
            <person name="Franch-Gras L."/>
            <person name="Hahn C."/>
            <person name="Garcia-Roger E.M."/>
            <person name="Carmona M.J."/>
            <person name="Serra M."/>
            <person name="Gomez A."/>
        </authorList>
    </citation>
    <scope>NUCLEOTIDE SEQUENCE [LARGE SCALE GENOMIC DNA]</scope>
    <source>
        <strain evidence="1">HYR1</strain>
    </source>
</reference>
<evidence type="ECO:0000313" key="1">
    <source>
        <dbReference type="EMBL" id="RNA20517.1"/>
    </source>
</evidence>
<name>A0A3M7RAG5_BRAPC</name>
<protein>
    <submittedName>
        <fullName evidence="1">Uncharacterized protein</fullName>
    </submittedName>
</protein>
<proteinExistence type="predicted"/>
<sequence length="71" mass="8300">MHQNVVFIKLDLIKLACWEPYKRPLMRPKIFLAANKTALTDGYKGGRPLWRPDRRPKIWTAELAGQMYGQT</sequence>
<keyword evidence="2" id="KW-1185">Reference proteome</keyword>
<evidence type="ECO:0000313" key="2">
    <source>
        <dbReference type="Proteomes" id="UP000276133"/>
    </source>
</evidence>
<gene>
    <name evidence="1" type="ORF">BpHYR1_034258</name>
</gene>
<dbReference type="EMBL" id="REGN01003832">
    <property type="protein sequence ID" value="RNA20517.1"/>
    <property type="molecule type" value="Genomic_DNA"/>
</dbReference>